<keyword evidence="5" id="KW-0949">S-adenosyl-L-methionine</keyword>
<dbReference type="InterPro" id="IPR006365">
    <property type="entry name" value="Cbl_synth_CobL"/>
</dbReference>
<dbReference type="InterPro" id="IPR014008">
    <property type="entry name" value="Cbl_synth_MTase_CbiT"/>
</dbReference>
<evidence type="ECO:0000256" key="2">
    <source>
        <dbReference type="ARBA" id="ARBA00022573"/>
    </source>
</evidence>
<dbReference type="UniPathway" id="UPA00148"/>
<dbReference type="InterPro" id="IPR014776">
    <property type="entry name" value="4pyrrole_Mease_sub2"/>
</dbReference>
<dbReference type="InterPro" id="IPR012818">
    <property type="entry name" value="CbiE"/>
</dbReference>
<dbReference type="InterPro" id="IPR014777">
    <property type="entry name" value="4pyrrole_Mease_sub1"/>
</dbReference>
<feature type="domain" description="Tetrapyrrole methylase" evidence="6">
    <location>
        <begin position="25"/>
        <end position="208"/>
    </location>
</feature>
<keyword evidence="3 7" id="KW-0489">Methyltransferase</keyword>
<comment type="caution">
    <text evidence="7">The sequence shown here is derived from an EMBL/GenBank/DDBJ whole genome shotgun (WGS) entry which is preliminary data.</text>
</comment>
<evidence type="ECO:0000313" key="8">
    <source>
        <dbReference type="Proteomes" id="UP000320876"/>
    </source>
</evidence>
<evidence type="ECO:0000256" key="1">
    <source>
        <dbReference type="ARBA" id="ARBA00004953"/>
    </source>
</evidence>
<dbReference type="Pfam" id="PF00590">
    <property type="entry name" value="TP_methylase"/>
    <property type="match status" value="1"/>
</dbReference>
<dbReference type="InterPro" id="IPR029063">
    <property type="entry name" value="SAM-dependent_MTases_sf"/>
</dbReference>
<evidence type="ECO:0000256" key="3">
    <source>
        <dbReference type="ARBA" id="ARBA00022603"/>
    </source>
</evidence>
<dbReference type="NCBIfam" id="TIGR02469">
    <property type="entry name" value="CbiT"/>
    <property type="match status" value="1"/>
</dbReference>
<evidence type="ECO:0000313" key="7">
    <source>
        <dbReference type="EMBL" id="TQJ05641.1"/>
    </source>
</evidence>
<dbReference type="GO" id="GO:0009236">
    <property type="term" value="P:cobalamin biosynthetic process"/>
    <property type="evidence" value="ECO:0007669"/>
    <property type="project" value="UniProtKB-UniPathway"/>
</dbReference>
<dbReference type="PANTHER" id="PTHR43182:SF1">
    <property type="entry name" value="COBALT-PRECORRIN-7 C(5)-METHYLTRANSFERASE"/>
    <property type="match status" value="1"/>
</dbReference>
<dbReference type="Proteomes" id="UP000320876">
    <property type="component" value="Unassembled WGS sequence"/>
</dbReference>
<dbReference type="PIRSF" id="PIRSF036428">
    <property type="entry name" value="CobL"/>
    <property type="match status" value="1"/>
</dbReference>
<reference evidence="7 8" key="1">
    <citation type="submission" date="2019-06" db="EMBL/GenBank/DDBJ databases">
        <title>Sequencing the genomes of 1000 actinobacteria strains.</title>
        <authorList>
            <person name="Klenk H.-P."/>
        </authorList>
    </citation>
    <scope>NUCLEOTIDE SEQUENCE [LARGE SCALE GENOMIC DNA]</scope>
    <source>
        <strain evidence="7 8">DSM 45679</strain>
    </source>
</reference>
<dbReference type="EMBL" id="VFML01000001">
    <property type="protein sequence ID" value="TQJ05641.1"/>
    <property type="molecule type" value="Genomic_DNA"/>
</dbReference>
<dbReference type="GO" id="GO:0008276">
    <property type="term" value="F:protein methyltransferase activity"/>
    <property type="evidence" value="ECO:0007669"/>
    <property type="project" value="InterPro"/>
</dbReference>
<comment type="pathway">
    <text evidence="1">Cofactor biosynthesis; adenosylcobalamin biosynthesis.</text>
</comment>
<name>A0A542DRC6_AMYCI</name>
<evidence type="ECO:0000256" key="4">
    <source>
        <dbReference type="ARBA" id="ARBA00022679"/>
    </source>
</evidence>
<dbReference type="Gene3D" id="3.30.950.10">
    <property type="entry name" value="Methyltransferase, Cobalt-precorrin-4 Transmethylase, Domain 2"/>
    <property type="match status" value="1"/>
</dbReference>
<dbReference type="CDD" id="cd11644">
    <property type="entry name" value="Precorrin-6Y-MT"/>
    <property type="match status" value="1"/>
</dbReference>
<evidence type="ECO:0000259" key="6">
    <source>
        <dbReference type="Pfam" id="PF00590"/>
    </source>
</evidence>
<dbReference type="PANTHER" id="PTHR43182">
    <property type="entry name" value="COBALT-PRECORRIN-6B C(15)-METHYLTRANSFERASE (DECARBOXYLATING)"/>
    <property type="match status" value="1"/>
</dbReference>
<dbReference type="NCBIfam" id="TIGR02467">
    <property type="entry name" value="CbiE"/>
    <property type="match status" value="1"/>
</dbReference>
<protein>
    <submittedName>
        <fullName evidence="7">Precorrin-6Y C5,15-methyltransferase (Decarboxylating)</fullName>
    </submittedName>
</protein>
<proteinExistence type="predicted"/>
<dbReference type="AlphaFoldDB" id="A0A542DRC6"/>
<dbReference type="CDD" id="cd02440">
    <property type="entry name" value="AdoMet_MTases"/>
    <property type="match status" value="1"/>
</dbReference>
<dbReference type="Gene3D" id="3.40.1010.10">
    <property type="entry name" value="Cobalt-precorrin-4 Transmethylase, Domain 1"/>
    <property type="match status" value="1"/>
</dbReference>
<accession>A0A542DRC6</accession>
<sequence length="423" mass="43474">MTKSSPGDAIASRAEPRGNRQVVEKVTVVGIGADGWAGLPEPSRAAIDAAEVLLGGARQLELVPDRGAEKVRWPSPLLPNLDATLAAHAGRRVCVLASGDPMLSGIGGTLARRLGADRLRILPGVSSVALARARLGWSAEETEVVSVVGRAVHRLARVLAPGRRVLVLSEGSATPAEVAELLTERGYGPSSLTVLEELGGAGERAVTGIAHDWERAEGAALNLVAVECAAQPGTPLLGTLAGLPDEVFEHDGQFTKRDLRASSLARLAPRPGELLWDVGAGAGGIAIEWCRAHPANRAIAVERDPARAERIGRNARELGVPDLRVVTGAAPAALAGLAAPDAVFLGGGLGVPGLLDACWAGLRPGGRLVANGVTLQAEQALAAAYAEHGGELVRISIEQAAPLGGLTGWTPARAVTQWSVGKP</sequence>
<dbReference type="InterPro" id="IPR050714">
    <property type="entry name" value="Cobalamin_biosynth_MTase"/>
</dbReference>
<keyword evidence="4 7" id="KW-0808">Transferase</keyword>
<dbReference type="InterPro" id="IPR000878">
    <property type="entry name" value="4pyrrol_Mease"/>
</dbReference>
<dbReference type="SUPFAM" id="SSF53335">
    <property type="entry name" value="S-adenosyl-L-methionine-dependent methyltransferases"/>
    <property type="match status" value="1"/>
</dbReference>
<dbReference type="Gene3D" id="3.40.50.150">
    <property type="entry name" value="Vaccinia Virus protein VP39"/>
    <property type="match status" value="1"/>
</dbReference>
<keyword evidence="2" id="KW-0169">Cobalamin biosynthesis</keyword>
<dbReference type="GO" id="GO:0032259">
    <property type="term" value="P:methylation"/>
    <property type="evidence" value="ECO:0007669"/>
    <property type="project" value="UniProtKB-KW"/>
</dbReference>
<organism evidence="7 8">
    <name type="scientific">Amycolatopsis cihanbeyliensis</name>
    <dbReference type="NCBI Taxonomy" id="1128664"/>
    <lineage>
        <taxon>Bacteria</taxon>
        <taxon>Bacillati</taxon>
        <taxon>Actinomycetota</taxon>
        <taxon>Actinomycetes</taxon>
        <taxon>Pseudonocardiales</taxon>
        <taxon>Pseudonocardiaceae</taxon>
        <taxon>Amycolatopsis</taxon>
    </lineage>
</organism>
<dbReference type="SUPFAM" id="SSF53790">
    <property type="entry name" value="Tetrapyrrole methylase"/>
    <property type="match status" value="1"/>
</dbReference>
<dbReference type="InterPro" id="IPR035996">
    <property type="entry name" value="4pyrrol_Methylase_sf"/>
</dbReference>
<evidence type="ECO:0000256" key="5">
    <source>
        <dbReference type="ARBA" id="ARBA00022691"/>
    </source>
</evidence>
<gene>
    <name evidence="7" type="ORF">FB471_5478</name>
</gene>
<keyword evidence="8" id="KW-1185">Reference proteome</keyword>